<evidence type="ECO:0000313" key="1">
    <source>
        <dbReference type="EMBL" id="MFC4828172.1"/>
    </source>
</evidence>
<comment type="caution">
    <text evidence="1">The sequence shown here is derived from an EMBL/GenBank/DDBJ whole genome shotgun (WGS) entry which is preliminary data.</text>
</comment>
<gene>
    <name evidence="1" type="ORF">ACFPER_05175</name>
</gene>
<evidence type="ECO:0000313" key="2">
    <source>
        <dbReference type="Proteomes" id="UP001595960"/>
    </source>
</evidence>
<reference evidence="2" key="1">
    <citation type="journal article" date="2019" name="Int. J. Syst. Evol. Microbiol.">
        <title>The Global Catalogue of Microorganisms (GCM) 10K type strain sequencing project: providing services to taxonomists for standard genome sequencing and annotation.</title>
        <authorList>
            <consortium name="The Broad Institute Genomics Platform"/>
            <consortium name="The Broad Institute Genome Sequencing Center for Infectious Disease"/>
            <person name="Wu L."/>
            <person name="Ma J."/>
        </authorList>
    </citation>
    <scope>NUCLEOTIDE SEQUENCE [LARGE SCALE GENOMIC DNA]</scope>
    <source>
        <strain evidence="2">CGMCC 1.12192</strain>
    </source>
</reference>
<sequence>MSAATVFASGAARVEHADLGIGRLSAGIVDVVVRLRARVSRRRRARPPLAPDQQHLLVQNRRIADRLLDDRVGRALRVGGPPARS</sequence>
<proteinExistence type="predicted"/>
<name>A0ABV9R401_9MICO</name>
<dbReference type="RefSeq" id="WP_204391129.1">
    <property type="nucleotide sequence ID" value="NZ_JAFBBW010000001.1"/>
</dbReference>
<organism evidence="1 2">
    <name type="scientific">Agromyces aurantiacus</name>
    <dbReference type="NCBI Taxonomy" id="165814"/>
    <lineage>
        <taxon>Bacteria</taxon>
        <taxon>Bacillati</taxon>
        <taxon>Actinomycetota</taxon>
        <taxon>Actinomycetes</taxon>
        <taxon>Micrococcales</taxon>
        <taxon>Microbacteriaceae</taxon>
        <taxon>Agromyces</taxon>
    </lineage>
</organism>
<protein>
    <submittedName>
        <fullName evidence="1">Uncharacterized protein</fullName>
    </submittedName>
</protein>
<dbReference type="EMBL" id="JBHSJC010000001">
    <property type="protein sequence ID" value="MFC4828172.1"/>
    <property type="molecule type" value="Genomic_DNA"/>
</dbReference>
<keyword evidence="2" id="KW-1185">Reference proteome</keyword>
<accession>A0ABV9R401</accession>
<dbReference type="Proteomes" id="UP001595960">
    <property type="component" value="Unassembled WGS sequence"/>
</dbReference>